<proteinExistence type="predicted"/>
<accession>A0AC34FFU6</accession>
<evidence type="ECO:0000313" key="2">
    <source>
        <dbReference type="WBParaSite" id="ES5_v2.g16139.t1"/>
    </source>
</evidence>
<organism evidence="1 2">
    <name type="scientific">Panagrolaimus sp. ES5</name>
    <dbReference type="NCBI Taxonomy" id="591445"/>
    <lineage>
        <taxon>Eukaryota</taxon>
        <taxon>Metazoa</taxon>
        <taxon>Ecdysozoa</taxon>
        <taxon>Nematoda</taxon>
        <taxon>Chromadorea</taxon>
        <taxon>Rhabditida</taxon>
        <taxon>Tylenchina</taxon>
        <taxon>Panagrolaimomorpha</taxon>
        <taxon>Panagrolaimoidea</taxon>
        <taxon>Panagrolaimidae</taxon>
        <taxon>Panagrolaimus</taxon>
    </lineage>
</organism>
<reference evidence="2" key="1">
    <citation type="submission" date="2022-11" db="UniProtKB">
        <authorList>
            <consortium name="WormBaseParasite"/>
        </authorList>
    </citation>
    <scope>IDENTIFICATION</scope>
</reference>
<protein>
    <submittedName>
        <fullName evidence="2">Signal recognition particle subunit SRP68</fullName>
    </submittedName>
</protein>
<evidence type="ECO:0000313" key="1">
    <source>
        <dbReference type="Proteomes" id="UP000887579"/>
    </source>
</evidence>
<dbReference type="Proteomes" id="UP000887579">
    <property type="component" value="Unplaced"/>
</dbReference>
<sequence>MVEEKNTTEKMETENVEPFPTVYVLQAIKNAQQKHGLRHQNYQRYRTYCFDKVRRVRKCLKFTHHHKCTPKYKNPKFQLRPITEDVIDNVRFFEILIFEVERAWAYAMQLKYECNDDELSRKKFHKMNKLRRALEHALHLEQIAKIHPRVDSTTKKEVEAYCAYIGATLAVEAKQWKSAEELYKKVIAIYEKLKQVVDSEEMIALYEARCKEVQSVLKVCAHYASENVDDSQIKKLKMDFDQDLNLEFDDLKIGIKGESRKNDKSEAMEIDTTQITEIPRLEPMPCKPVFFDLALNHIKMPSLNSRMQEQSQEEEGQAGIGSRIKNMFWGFK</sequence>
<dbReference type="WBParaSite" id="ES5_v2.g16139.t1">
    <property type="protein sequence ID" value="ES5_v2.g16139.t1"/>
    <property type="gene ID" value="ES5_v2.g16139"/>
</dbReference>
<name>A0AC34FFU6_9BILA</name>